<evidence type="ECO:0000313" key="2">
    <source>
        <dbReference type="Proteomes" id="UP001157034"/>
    </source>
</evidence>
<reference evidence="2" key="1">
    <citation type="journal article" date="2019" name="Int. J. Syst. Evol. Microbiol.">
        <title>The Global Catalogue of Microorganisms (GCM) 10K type strain sequencing project: providing services to taxonomists for standard genome sequencing and annotation.</title>
        <authorList>
            <consortium name="The Broad Institute Genomics Platform"/>
            <consortium name="The Broad Institute Genome Sequencing Center for Infectious Disease"/>
            <person name="Wu L."/>
            <person name="Ma J."/>
        </authorList>
    </citation>
    <scope>NUCLEOTIDE SEQUENCE [LARGE SCALE GENOMIC DNA]</scope>
    <source>
        <strain evidence="2">NBRC 108894</strain>
    </source>
</reference>
<evidence type="ECO:0000313" key="1">
    <source>
        <dbReference type="EMBL" id="GMA93798.1"/>
    </source>
</evidence>
<gene>
    <name evidence="1" type="ORF">GCM10025881_06220</name>
</gene>
<protein>
    <submittedName>
        <fullName evidence="1">Uncharacterized protein</fullName>
    </submittedName>
</protein>
<name>A0ABQ6K2K4_9MICO</name>
<organism evidence="1 2">
    <name type="scientific">Pseudolysinimonas kribbensis</name>
    <dbReference type="NCBI Taxonomy" id="433641"/>
    <lineage>
        <taxon>Bacteria</taxon>
        <taxon>Bacillati</taxon>
        <taxon>Actinomycetota</taxon>
        <taxon>Actinomycetes</taxon>
        <taxon>Micrococcales</taxon>
        <taxon>Microbacteriaceae</taxon>
        <taxon>Pseudolysinimonas</taxon>
    </lineage>
</organism>
<keyword evidence="2" id="KW-1185">Reference proteome</keyword>
<dbReference type="EMBL" id="BSVB01000001">
    <property type="protein sequence ID" value="GMA93798.1"/>
    <property type="molecule type" value="Genomic_DNA"/>
</dbReference>
<dbReference type="Proteomes" id="UP001157034">
    <property type="component" value="Unassembled WGS sequence"/>
</dbReference>
<comment type="caution">
    <text evidence="1">The sequence shown here is derived from an EMBL/GenBank/DDBJ whole genome shotgun (WGS) entry which is preliminary data.</text>
</comment>
<sequence>MSNLATAGLNIEAYDARYRAEARVGDAKSALREYTNAVLHGDTIYADAVRKRALKQGWAFGPLDGVAQRIDNDFHAVIVQFNVTLAQVRDQLAANQITAQYATQQIQAKAAELDTDVDGIVQQADTFTNAAQQMFDAAVGRLTANTGDTNQQLLNEMRIGRAWERLKAEFNADPSLTAFTITQRISRGDINEVAAVLTELPSYLAASGRGRDVDTWMDAIYGNLRDADPVIAAAARDLKQAQRLQLIVAQDARTVRSLLADSGLAARSLDSRPGAASGYVNPTSVDYAR</sequence>
<proteinExistence type="predicted"/>
<dbReference type="RefSeq" id="WP_284252756.1">
    <property type="nucleotide sequence ID" value="NZ_BAAAQO010000003.1"/>
</dbReference>
<accession>A0ABQ6K2K4</accession>